<dbReference type="Gene3D" id="3.90.1200.10">
    <property type="match status" value="1"/>
</dbReference>
<name>A0ABS3WGC2_9BACL</name>
<evidence type="ECO:0000313" key="2">
    <source>
        <dbReference type="EMBL" id="MBO7747175.1"/>
    </source>
</evidence>
<comment type="caution">
    <text evidence="2">The sequence shown here is derived from an EMBL/GenBank/DDBJ whole genome shotgun (WGS) entry which is preliminary data.</text>
</comment>
<evidence type="ECO:0000313" key="3">
    <source>
        <dbReference type="Proteomes" id="UP000670947"/>
    </source>
</evidence>
<evidence type="ECO:0000259" key="1">
    <source>
        <dbReference type="Pfam" id="PF01636"/>
    </source>
</evidence>
<reference evidence="2 3" key="1">
    <citation type="submission" date="2021-03" db="EMBL/GenBank/DDBJ databases">
        <title>Paenibacillus artemisicola MWE-103 whole genome sequence.</title>
        <authorList>
            <person name="Ham Y.J."/>
        </authorList>
    </citation>
    <scope>NUCLEOTIDE SEQUENCE [LARGE SCALE GENOMIC DNA]</scope>
    <source>
        <strain evidence="2 3">MWE-103</strain>
    </source>
</reference>
<organism evidence="2 3">
    <name type="scientific">Paenibacillus artemisiicola</name>
    <dbReference type="NCBI Taxonomy" id="1172618"/>
    <lineage>
        <taxon>Bacteria</taxon>
        <taxon>Bacillati</taxon>
        <taxon>Bacillota</taxon>
        <taxon>Bacilli</taxon>
        <taxon>Bacillales</taxon>
        <taxon>Paenibacillaceae</taxon>
        <taxon>Paenibacillus</taxon>
    </lineage>
</organism>
<accession>A0ABS3WGC2</accession>
<dbReference type="Proteomes" id="UP000670947">
    <property type="component" value="Unassembled WGS sequence"/>
</dbReference>
<dbReference type="SUPFAM" id="SSF56112">
    <property type="entry name" value="Protein kinase-like (PK-like)"/>
    <property type="match status" value="1"/>
</dbReference>
<dbReference type="RefSeq" id="WP_208849895.1">
    <property type="nucleotide sequence ID" value="NZ_JAGGDJ010000029.1"/>
</dbReference>
<proteinExistence type="predicted"/>
<feature type="domain" description="Aminoglycoside phosphotransferase" evidence="1">
    <location>
        <begin position="34"/>
        <end position="273"/>
    </location>
</feature>
<dbReference type="InterPro" id="IPR051678">
    <property type="entry name" value="AGP_Transferase"/>
</dbReference>
<dbReference type="Gene3D" id="3.30.200.150">
    <property type="match status" value="1"/>
</dbReference>
<keyword evidence="3" id="KW-1185">Reference proteome</keyword>
<sequence>MEREAVEKDAEALQAEEIAAGFLGERVRASYPIVGKGMVNRVYVVETASRKVVARMNDAAALADYRKEQWCIERAAAAGIPGPEVLAVGVAGERAYMLQSFLAGRDGVDAAGPKSDIWRQLGEYAARIHAIPVQGYGERLEDPAAGEFRSPPHPGSDGSWAGYVQYNIDSLTGRDPLLALGVLTPATSAAARGLFERLKRTAFRFGLAHGDLSLKNAMVDPSGRVAMLDWGSAEVTVVPHGDVMQLLQSRLQGGEPDREAYDAFLEGYGYREEALPDLMPLLLLRACDKLRWALDRRPELTASFAAFAKQVADLALKA</sequence>
<dbReference type="InterPro" id="IPR002575">
    <property type="entry name" value="Aminoglycoside_PTrfase"/>
</dbReference>
<protein>
    <submittedName>
        <fullName evidence="2">Aminoglycoside phosphotransferase family protein</fullName>
    </submittedName>
</protein>
<dbReference type="Pfam" id="PF01636">
    <property type="entry name" value="APH"/>
    <property type="match status" value="1"/>
</dbReference>
<dbReference type="InterPro" id="IPR011009">
    <property type="entry name" value="Kinase-like_dom_sf"/>
</dbReference>
<dbReference type="EMBL" id="JAGGDJ010000029">
    <property type="protein sequence ID" value="MBO7747175.1"/>
    <property type="molecule type" value="Genomic_DNA"/>
</dbReference>
<gene>
    <name evidence="2" type="ORF">I8J29_23515</name>
</gene>
<dbReference type="PANTHER" id="PTHR21310">
    <property type="entry name" value="AMINOGLYCOSIDE PHOSPHOTRANSFERASE-RELATED-RELATED"/>
    <property type="match status" value="1"/>
</dbReference>